<proteinExistence type="predicted"/>
<accession>A0A9W6T7H7</accession>
<organism evidence="3 4">
    <name type="scientific">Ambrosiozyma monospora</name>
    <name type="common">Yeast</name>
    <name type="synonym">Endomycopsis monosporus</name>
    <dbReference type="NCBI Taxonomy" id="43982"/>
    <lineage>
        <taxon>Eukaryota</taxon>
        <taxon>Fungi</taxon>
        <taxon>Dikarya</taxon>
        <taxon>Ascomycota</taxon>
        <taxon>Saccharomycotina</taxon>
        <taxon>Pichiomycetes</taxon>
        <taxon>Pichiales</taxon>
        <taxon>Pichiaceae</taxon>
        <taxon>Ambrosiozyma</taxon>
    </lineage>
</organism>
<dbReference type="Proteomes" id="UP001165063">
    <property type="component" value="Unassembled WGS sequence"/>
</dbReference>
<evidence type="ECO:0000313" key="3">
    <source>
        <dbReference type="EMBL" id="GME85746.1"/>
    </source>
</evidence>
<dbReference type="AlphaFoldDB" id="A0A9W6T7H7"/>
<dbReference type="Gene3D" id="3.40.50.12360">
    <property type="match status" value="2"/>
</dbReference>
<dbReference type="EMBL" id="BSXU01018839">
    <property type="protein sequence ID" value="GME85746.1"/>
    <property type="molecule type" value="Genomic_DNA"/>
</dbReference>
<feature type="compositionally biased region" description="Basic residues" evidence="2">
    <location>
        <begin position="243"/>
        <end position="260"/>
    </location>
</feature>
<name>A0A9W6T7H7_AMBMO</name>
<dbReference type="InterPro" id="IPR021006">
    <property type="entry name" value="Hda2/3"/>
</dbReference>
<comment type="caution">
    <text evidence="3">The sequence shown here is derived from an EMBL/GenBank/DDBJ whole genome shotgun (WGS) entry which is preliminary data.</text>
</comment>
<dbReference type="OrthoDB" id="4034449at2759"/>
<reference evidence="3" key="1">
    <citation type="submission" date="2023-04" db="EMBL/GenBank/DDBJ databases">
        <title>Ambrosiozyma monospora NBRC 1965.</title>
        <authorList>
            <person name="Ichikawa N."/>
            <person name="Sato H."/>
            <person name="Tonouchi N."/>
        </authorList>
    </citation>
    <scope>NUCLEOTIDE SEQUENCE</scope>
    <source>
        <strain evidence="3">NBRC 1965</strain>
    </source>
</reference>
<protein>
    <submittedName>
        <fullName evidence="3">Unnamed protein product</fullName>
    </submittedName>
</protein>
<evidence type="ECO:0000313" key="4">
    <source>
        <dbReference type="Proteomes" id="UP001165063"/>
    </source>
</evidence>
<sequence length="733" mass="83733">MDINSVLSHNETPVMLNSKNQQTHGHGPAKKAKDLIYYLPIPQSLIQKELVEVLIKLHKPNFLTIFKSGKRGQISRMEIDDDATDNESDGQPLLEDKSMLEFFTSNVKQVMNHSTLLVNHYIPKNLLLLDSKQNFKSCSYKYKKMDDILNKLIERKQTKTVIVTAPTSQELDLIESILIGKNGLQYYRFSGASLYYEHHGSFNFNKESPESDDEPPASRQTARSNGAGSKKGGKKGKSEGKGKQAKKKKSPGVKNGKAKSRNNNINNNTNSSAGVATNSHRSKNGEEYTPRISKNNPEYEKLKSKNEQNKLSIYLIISNQVKSLIEFEELKSDLIISLDSNLKQVSTNRIPILKPIAINSIEYFETVLKDTHKPEYAQSMEYLKLLTQLVVANRSKVQLDEDETNMDALIDWALNYNSADYPLDLKLPKIERGRDLNDRFKDSLTNLSFCEVYELQKYQYFQKSNKEEFEASKAKRAKLTKFDDIVIPERLSFKDYQLHLADLVYNRFKDVLMSIEGKNNELSALHYDESKRQLDIEEKNVQIGECFKKIQASKTKIEGLSRQADKLKLDKENMTNVTNEMNDRLKLYQSISAGSVKSVDESKLITEVEELQRQIDEIQLEIDGKSKENDDLRSDYQAKSSTAAELSTSLVTLNKRHEILTTESKGLFKELRTKMVLDEIDDYEAKLSVVDQENECLEKYIANLDTILKERMKLMNGHGENGRMRGSRSGTPH</sequence>
<dbReference type="Pfam" id="PF11496">
    <property type="entry name" value="HDA2-3"/>
    <property type="match status" value="1"/>
</dbReference>
<evidence type="ECO:0000256" key="2">
    <source>
        <dbReference type="SAM" id="MobiDB-lite"/>
    </source>
</evidence>
<keyword evidence="1" id="KW-0175">Coiled coil</keyword>
<evidence type="ECO:0000256" key="1">
    <source>
        <dbReference type="SAM" id="Coils"/>
    </source>
</evidence>
<feature type="region of interest" description="Disordered" evidence="2">
    <location>
        <begin position="205"/>
        <end position="303"/>
    </location>
</feature>
<feature type="coiled-coil region" evidence="1">
    <location>
        <begin position="601"/>
        <end position="635"/>
    </location>
</feature>
<keyword evidence="4" id="KW-1185">Reference proteome</keyword>
<dbReference type="InterPro" id="IPR038609">
    <property type="entry name" value="HDA1_su2/3_sf"/>
</dbReference>
<gene>
    <name evidence="3" type="ORF">Amon01_001018600</name>
</gene>
<dbReference type="GO" id="GO:0070823">
    <property type="term" value="C:HDA1 complex"/>
    <property type="evidence" value="ECO:0007669"/>
    <property type="project" value="InterPro"/>
</dbReference>
<feature type="coiled-coil region" evidence="1">
    <location>
        <begin position="550"/>
        <end position="577"/>
    </location>
</feature>